<dbReference type="InterPro" id="IPR013103">
    <property type="entry name" value="RVT_2"/>
</dbReference>
<dbReference type="Proteomes" id="UP000004994">
    <property type="component" value="Chromosome 10"/>
</dbReference>
<dbReference type="CDD" id="cd09272">
    <property type="entry name" value="RNase_HI_RT_Ty1"/>
    <property type="match status" value="1"/>
</dbReference>
<dbReference type="STRING" id="4081.A0A3Q7IGX4"/>
<name>A0A3Q7IGX4_SOLLC</name>
<feature type="domain" description="Reverse transcriptase Ty1/copia-type" evidence="1">
    <location>
        <begin position="3"/>
        <end position="76"/>
    </location>
</feature>
<protein>
    <recommendedName>
        <fullName evidence="1">Reverse transcriptase Ty1/copia-type domain-containing protein</fullName>
    </recommendedName>
</protein>
<dbReference type="PANTHER" id="PTHR11439:SF524">
    <property type="entry name" value="RNA-DIRECTED DNA POLYMERASE, PROTEIN KINASE RLK-PELLE-DLSV FAMILY"/>
    <property type="match status" value="1"/>
</dbReference>
<organism evidence="2">
    <name type="scientific">Solanum lycopersicum</name>
    <name type="common">Tomato</name>
    <name type="synonym">Lycopersicon esculentum</name>
    <dbReference type="NCBI Taxonomy" id="4081"/>
    <lineage>
        <taxon>Eukaryota</taxon>
        <taxon>Viridiplantae</taxon>
        <taxon>Streptophyta</taxon>
        <taxon>Embryophyta</taxon>
        <taxon>Tracheophyta</taxon>
        <taxon>Spermatophyta</taxon>
        <taxon>Magnoliopsida</taxon>
        <taxon>eudicotyledons</taxon>
        <taxon>Gunneridae</taxon>
        <taxon>Pentapetalae</taxon>
        <taxon>asterids</taxon>
        <taxon>lamiids</taxon>
        <taxon>Solanales</taxon>
        <taxon>Solanaceae</taxon>
        <taxon>Solanoideae</taxon>
        <taxon>Solaneae</taxon>
        <taxon>Solanum</taxon>
        <taxon>Solanum subgen. Lycopersicon</taxon>
    </lineage>
</organism>
<dbReference type="InParanoid" id="A0A3Q7IGX4"/>
<evidence type="ECO:0000313" key="3">
    <source>
        <dbReference type="Proteomes" id="UP000004994"/>
    </source>
</evidence>
<evidence type="ECO:0000313" key="2">
    <source>
        <dbReference type="EnsemblPlants" id="Solyc10g052864.1.1"/>
    </source>
</evidence>
<sequence length="208" mass="23738">MLDNNIVKGSSPPHVLDWVLQLGKEFAMKNLGPLHYFLRVEVKYFEGGININQSKYVVELLSKTEMTFAKVVATSLVRLQYLILTRLDITHDFIQSPNILHLQEVKRIHRYIKGTIHFRLKIISQSPCRLYGYSDADLGGCTTTRRSTTGYSINRGANCISWTSKKQNTVARSSVETKHKETSLHYRRNDLDFLRVTVPPLTSLIGSV</sequence>
<dbReference type="Pfam" id="PF07727">
    <property type="entry name" value="RVT_2"/>
    <property type="match status" value="1"/>
</dbReference>
<keyword evidence="3" id="KW-1185">Reference proteome</keyword>
<dbReference type="AlphaFoldDB" id="A0A3Q7IGX4"/>
<evidence type="ECO:0000259" key="1">
    <source>
        <dbReference type="Pfam" id="PF07727"/>
    </source>
</evidence>
<accession>A0A3Q7IGX4</accession>
<reference evidence="2" key="1">
    <citation type="journal article" date="2012" name="Nature">
        <title>The tomato genome sequence provides insights into fleshy fruit evolution.</title>
        <authorList>
            <consortium name="Tomato Genome Consortium"/>
        </authorList>
    </citation>
    <scope>NUCLEOTIDE SEQUENCE [LARGE SCALE GENOMIC DNA]</scope>
    <source>
        <strain evidence="2">cv. Heinz 1706</strain>
    </source>
</reference>
<dbReference type="Gramene" id="Solyc10g052864.1.1">
    <property type="protein sequence ID" value="Solyc10g052864.1.1"/>
    <property type="gene ID" value="Solyc10g052864.1"/>
</dbReference>
<dbReference type="EnsemblPlants" id="Solyc10g052864.1.1">
    <property type="protein sequence ID" value="Solyc10g052864.1.1"/>
    <property type="gene ID" value="Solyc10g052864.1"/>
</dbReference>
<dbReference type="PANTHER" id="PTHR11439">
    <property type="entry name" value="GAG-POL-RELATED RETROTRANSPOSON"/>
    <property type="match status" value="1"/>
</dbReference>
<reference evidence="2" key="2">
    <citation type="submission" date="2019-01" db="UniProtKB">
        <authorList>
            <consortium name="EnsemblPlants"/>
        </authorList>
    </citation>
    <scope>IDENTIFICATION</scope>
    <source>
        <strain evidence="2">cv. Heinz 1706</strain>
    </source>
</reference>
<proteinExistence type="predicted"/>